<evidence type="ECO:0000313" key="3">
    <source>
        <dbReference type="Proteomes" id="UP000004121"/>
    </source>
</evidence>
<dbReference type="InParanoid" id="C2KWZ6"/>
<protein>
    <submittedName>
        <fullName evidence="2">Uncharacterized protein</fullName>
    </submittedName>
</protein>
<organism evidence="2 3">
    <name type="scientific">Oribacterium sinus F0268</name>
    <dbReference type="NCBI Taxonomy" id="585501"/>
    <lineage>
        <taxon>Bacteria</taxon>
        <taxon>Bacillati</taxon>
        <taxon>Bacillota</taxon>
        <taxon>Clostridia</taxon>
        <taxon>Lachnospirales</taxon>
        <taxon>Lachnospiraceae</taxon>
        <taxon>Oribacterium</taxon>
    </lineage>
</organism>
<evidence type="ECO:0000256" key="1">
    <source>
        <dbReference type="SAM" id="Phobius"/>
    </source>
</evidence>
<name>C2KWZ6_9FIRM</name>
<keyword evidence="1" id="KW-0472">Membrane</keyword>
<feature type="transmembrane region" description="Helical" evidence="1">
    <location>
        <begin position="21"/>
        <end position="41"/>
    </location>
</feature>
<dbReference type="EMBL" id="ACKX01000097">
    <property type="protein sequence ID" value="EEJ51705.1"/>
    <property type="molecule type" value="Genomic_DNA"/>
</dbReference>
<accession>C2KWZ6</accession>
<dbReference type="AlphaFoldDB" id="C2KWZ6"/>
<proteinExistence type="predicted"/>
<reference evidence="2 3" key="1">
    <citation type="submission" date="2009-04" db="EMBL/GenBank/DDBJ databases">
        <authorList>
            <person name="Qin X."/>
            <person name="Bachman B."/>
            <person name="Battles P."/>
            <person name="Bell A."/>
            <person name="Bess C."/>
            <person name="Bickham C."/>
            <person name="Chaboub L."/>
            <person name="Chen D."/>
            <person name="Coyle M."/>
            <person name="Deiros D.R."/>
            <person name="Dinh H."/>
            <person name="Forbes L."/>
            <person name="Fowler G."/>
            <person name="Francisco L."/>
            <person name="Fu Q."/>
            <person name="Gubbala S."/>
            <person name="Hale W."/>
            <person name="Han Y."/>
            <person name="Hemphill L."/>
            <person name="Highlander S.K."/>
            <person name="Hirani K."/>
            <person name="Hogues M."/>
            <person name="Jackson L."/>
            <person name="Jakkamsetti A."/>
            <person name="Javaid M."/>
            <person name="Jiang H."/>
            <person name="Korchina V."/>
            <person name="Kovar C."/>
            <person name="Lara F."/>
            <person name="Lee S."/>
            <person name="Mata R."/>
            <person name="Mathew T."/>
            <person name="Moen C."/>
            <person name="Morales K."/>
            <person name="Munidasa M."/>
            <person name="Nazareth L."/>
            <person name="Ngo R."/>
            <person name="Nguyen L."/>
            <person name="Okwuonu G."/>
            <person name="Ongeri F."/>
            <person name="Patil S."/>
            <person name="Petrosino J."/>
            <person name="Pham C."/>
            <person name="Pham P."/>
            <person name="Pu L.-L."/>
            <person name="Puazo M."/>
            <person name="Raj R."/>
            <person name="Reid J."/>
            <person name="Rouhana J."/>
            <person name="Saada N."/>
            <person name="Shang Y."/>
            <person name="Simmons D."/>
            <person name="Thornton R."/>
            <person name="Warren J."/>
            <person name="Weissenberger G."/>
            <person name="Zhang J."/>
            <person name="Zhang L."/>
            <person name="Zhou C."/>
            <person name="Zhu D."/>
            <person name="Muzny D."/>
            <person name="Worley K."/>
            <person name="Gibbs R."/>
        </authorList>
    </citation>
    <scope>NUCLEOTIDE SEQUENCE [LARGE SCALE GENOMIC DNA]</scope>
    <source>
        <strain evidence="2 3">F0268</strain>
    </source>
</reference>
<dbReference type="Proteomes" id="UP000004121">
    <property type="component" value="Unassembled WGS sequence"/>
</dbReference>
<comment type="caution">
    <text evidence="2">The sequence shown here is derived from an EMBL/GenBank/DDBJ whole genome shotgun (WGS) entry which is preliminary data.</text>
</comment>
<keyword evidence="1" id="KW-0812">Transmembrane</keyword>
<gene>
    <name evidence="2" type="ORF">HMPREF6123_1015</name>
</gene>
<keyword evidence="1" id="KW-1133">Transmembrane helix</keyword>
<dbReference type="STRING" id="585501.HMPREF6123_1015"/>
<feature type="non-terminal residue" evidence="2">
    <location>
        <position position="1"/>
    </location>
</feature>
<keyword evidence="3" id="KW-1185">Reference proteome</keyword>
<dbReference type="HOGENOM" id="CLU_3209495_0_0_9"/>
<sequence>EFPFRHTDKKVWDIPWRLLPLVLYLHTHFSSFLLLHTSYFINFEK</sequence>
<evidence type="ECO:0000313" key="2">
    <source>
        <dbReference type="EMBL" id="EEJ51705.1"/>
    </source>
</evidence>